<dbReference type="GO" id="GO:0003676">
    <property type="term" value="F:nucleic acid binding"/>
    <property type="evidence" value="ECO:0007669"/>
    <property type="project" value="InterPro"/>
</dbReference>
<keyword evidence="2 4" id="KW-0863">Zinc-finger</keyword>
<dbReference type="SUPFAM" id="SSF57756">
    <property type="entry name" value="Retrovirus zinc finger-like domains"/>
    <property type="match status" value="1"/>
</dbReference>
<dbReference type="PANTHER" id="PTHR33680">
    <property type="entry name" value="OS07G0190500 PROTEIN"/>
    <property type="match status" value="1"/>
</dbReference>
<dbReference type="InterPro" id="IPR036875">
    <property type="entry name" value="Znf_CCHC_sf"/>
</dbReference>
<reference evidence="7" key="1">
    <citation type="journal article" date="2012" name="Nat. Biotechnol.">
        <title>Draft genome sequence of pigeonpea (Cajanus cajan), an orphan legume crop of resource-poor farmers.</title>
        <authorList>
            <person name="Varshney R.K."/>
            <person name="Chen W."/>
            <person name="Li Y."/>
            <person name="Bharti A.K."/>
            <person name="Saxena R.K."/>
            <person name="Schlueter J.A."/>
            <person name="Donoghue M.T."/>
            <person name="Azam S."/>
            <person name="Fan G."/>
            <person name="Whaley A.M."/>
            <person name="Farmer A.D."/>
            <person name="Sheridan J."/>
            <person name="Iwata A."/>
            <person name="Tuteja R."/>
            <person name="Penmetsa R.V."/>
            <person name="Wu W."/>
            <person name="Upadhyaya H.D."/>
            <person name="Yang S.P."/>
            <person name="Shah T."/>
            <person name="Saxena K.B."/>
            <person name="Michael T."/>
            <person name="McCombie W.R."/>
            <person name="Yang B."/>
            <person name="Zhang G."/>
            <person name="Yang H."/>
            <person name="Wang J."/>
            <person name="Spillane C."/>
            <person name="Cook D.R."/>
            <person name="May G.D."/>
            <person name="Xu X."/>
            <person name="Jackson S.A."/>
        </authorList>
    </citation>
    <scope>NUCLEOTIDE SEQUENCE [LARGE SCALE GENOMIC DNA]</scope>
</reference>
<keyword evidence="3" id="KW-0862">Zinc</keyword>
<sequence length="513" mass="58230">MDHEKNVCETEANKPLPPFSLSTPESSLAQLYPNTPEIFTRYSPSVIKRMENDTCHTCHQKGHWSWHCPLKSSNARPFITNDSPCAHNILCRCGHGRCDVRTSKSVKNSGRKYYTCPIKRGAKCKDFVKWCNDPVDESDLQPPAFKYPECVCPAGVCKKVKAMQNLGSVKYCFTCPIKQILEKETPPLSCLSAASRISGGHAVFPRHKFAVADTSFGFCSMNWLGRLIFSSPPQSLKFPSSHQIFCYVFPSFNPIGVPKQASIPDVDPCGEHNRLDIINLSKQTQLSSVCYTELSKDVFSPSKSVSGERKPMSRAQRQRQVAFVAQQQLLIDLITLEPHQHESMKLAAHDTFSLLDDIGPNDEQFYDLIWHFISLTSSVAQLNKSIQCSLSPEEHSKCLEEEKAKFAHIHNLYVKTESLFQASEQRRQSLCREISHFEAILFEKQNQLKSYELETFNIETELGDLRRTMLEADNALKARTEQAKVARKLREEKKAKQIEAKTTLEKAVLELEY</sequence>
<evidence type="ECO:0000259" key="6">
    <source>
        <dbReference type="PROSITE" id="PS51999"/>
    </source>
</evidence>
<feature type="compositionally biased region" description="Basic and acidic residues" evidence="5">
    <location>
        <begin position="1"/>
        <end position="12"/>
    </location>
</feature>
<evidence type="ECO:0000256" key="4">
    <source>
        <dbReference type="PROSITE-ProRule" id="PRU01343"/>
    </source>
</evidence>
<evidence type="ECO:0000256" key="5">
    <source>
        <dbReference type="SAM" id="MobiDB-lite"/>
    </source>
</evidence>
<keyword evidence="8" id="KW-1185">Reference proteome</keyword>
<dbReference type="GO" id="GO:0008270">
    <property type="term" value="F:zinc ion binding"/>
    <property type="evidence" value="ECO:0007669"/>
    <property type="project" value="UniProtKB-KW"/>
</dbReference>
<dbReference type="AlphaFoldDB" id="A0A151R655"/>
<dbReference type="Proteomes" id="UP000075243">
    <property type="component" value="Unassembled WGS sequence"/>
</dbReference>
<dbReference type="Pfam" id="PF06839">
    <property type="entry name" value="Zn_ribbon_GRF"/>
    <property type="match status" value="1"/>
</dbReference>
<evidence type="ECO:0000256" key="1">
    <source>
        <dbReference type="ARBA" id="ARBA00022723"/>
    </source>
</evidence>
<dbReference type="InterPro" id="IPR010666">
    <property type="entry name" value="Znf_GRF"/>
</dbReference>
<evidence type="ECO:0000313" key="7">
    <source>
        <dbReference type="EMBL" id="KYP38124.1"/>
    </source>
</evidence>
<dbReference type="OMA" id="WVGRLAF"/>
<proteinExistence type="predicted"/>
<protein>
    <recommendedName>
        <fullName evidence="6">GRF-type domain-containing protein</fullName>
    </recommendedName>
</protein>
<dbReference type="Gene3D" id="4.10.60.10">
    <property type="entry name" value="Zinc finger, CCHC-type"/>
    <property type="match status" value="1"/>
</dbReference>
<name>A0A151R655_CAJCA</name>
<keyword evidence="1" id="KW-0479">Metal-binding</keyword>
<accession>A0A151R655</accession>
<dbReference type="Gramene" id="C.cajan_38723.t">
    <property type="protein sequence ID" value="C.cajan_38723.t"/>
    <property type="gene ID" value="C.cajan_38723"/>
</dbReference>
<evidence type="ECO:0000256" key="3">
    <source>
        <dbReference type="ARBA" id="ARBA00022833"/>
    </source>
</evidence>
<organism evidence="7 8">
    <name type="scientific">Cajanus cajan</name>
    <name type="common">Pigeon pea</name>
    <name type="synonym">Cajanus indicus</name>
    <dbReference type="NCBI Taxonomy" id="3821"/>
    <lineage>
        <taxon>Eukaryota</taxon>
        <taxon>Viridiplantae</taxon>
        <taxon>Streptophyta</taxon>
        <taxon>Embryophyta</taxon>
        <taxon>Tracheophyta</taxon>
        <taxon>Spermatophyta</taxon>
        <taxon>Magnoliopsida</taxon>
        <taxon>eudicotyledons</taxon>
        <taxon>Gunneridae</taxon>
        <taxon>Pentapetalae</taxon>
        <taxon>rosids</taxon>
        <taxon>fabids</taxon>
        <taxon>Fabales</taxon>
        <taxon>Fabaceae</taxon>
        <taxon>Papilionoideae</taxon>
        <taxon>50 kb inversion clade</taxon>
        <taxon>NPAAA clade</taxon>
        <taxon>indigoferoid/millettioid clade</taxon>
        <taxon>Phaseoleae</taxon>
        <taxon>Cajanus</taxon>
    </lineage>
</organism>
<gene>
    <name evidence="7" type="ORF">KK1_040642</name>
</gene>
<evidence type="ECO:0000313" key="8">
    <source>
        <dbReference type="Proteomes" id="UP000075243"/>
    </source>
</evidence>
<dbReference type="PANTHER" id="PTHR33680:SF1">
    <property type="entry name" value="OS05G0489500 PROTEIN"/>
    <property type="match status" value="1"/>
</dbReference>
<feature type="region of interest" description="Disordered" evidence="5">
    <location>
        <begin position="1"/>
        <end position="20"/>
    </location>
</feature>
<evidence type="ECO:0000256" key="2">
    <source>
        <dbReference type="ARBA" id="ARBA00022771"/>
    </source>
</evidence>
<feature type="domain" description="GRF-type" evidence="6">
    <location>
        <begin position="91"/>
        <end position="134"/>
    </location>
</feature>
<dbReference type="PROSITE" id="PS51999">
    <property type="entry name" value="ZF_GRF"/>
    <property type="match status" value="1"/>
</dbReference>
<dbReference type="EMBL" id="KQ484035">
    <property type="protein sequence ID" value="KYP38124.1"/>
    <property type="molecule type" value="Genomic_DNA"/>
</dbReference>